<accession>A0ABD2YXR5</accession>
<organism evidence="2 3">
    <name type="scientific">Cinchona calisaya</name>
    <dbReference type="NCBI Taxonomy" id="153742"/>
    <lineage>
        <taxon>Eukaryota</taxon>
        <taxon>Viridiplantae</taxon>
        <taxon>Streptophyta</taxon>
        <taxon>Embryophyta</taxon>
        <taxon>Tracheophyta</taxon>
        <taxon>Spermatophyta</taxon>
        <taxon>Magnoliopsida</taxon>
        <taxon>eudicotyledons</taxon>
        <taxon>Gunneridae</taxon>
        <taxon>Pentapetalae</taxon>
        <taxon>asterids</taxon>
        <taxon>lamiids</taxon>
        <taxon>Gentianales</taxon>
        <taxon>Rubiaceae</taxon>
        <taxon>Cinchonoideae</taxon>
        <taxon>Cinchoneae</taxon>
        <taxon>Cinchona</taxon>
    </lineage>
</organism>
<feature type="region of interest" description="Disordered" evidence="1">
    <location>
        <begin position="1"/>
        <end position="33"/>
    </location>
</feature>
<dbReference type="Proteomes" id="UP001630127">
    <property type="component" value="Unassembled WGS sequence"/>
</dbReference>
<evidence type="ECO:0000313" key="3">
    <source>
        <dbReference type="Proteomes" id="UP001630127"/>
    </source>
</evidence>
<dbReference type="EMBL" id="JBJUIK010000011">
    <property type="protein sequence ID" value="KAL3511718.1"/>
    <property type="molecule type" value="Genomic_DNA"/>
</dbReference>
<feature type="region of interest" description="Disordered" evidence="1">
    <location>
        <begin position="315"/>
        <end position="342"/>
    </location>
</feature>
<dbReference type="PANTHER" id="PTHR34281:SF24">
    <property type="entry name" value="PROTEIN EARLY FLOWERING 3-LIKE"/>
    <property type="match status" value="1"/>
</dbReference>
<dbReference type="AlphaFoldDB" id="A0ABD2YXR5"/>
<dbReference type="InterPro" id="IPR039319">
    <property type="entry name" value="ELF3-like"/>
</dbReference>
<proteinExistence type="predicted"/>
<protein>
    <recommendedName>
        <fullName evidence="4">Early flowering 3</fullName>
    </recommendedName>
</protein>
<gene>
    <name evidence="2" type="ORF">ACH5RR_024435</name>
</gene>
<feature type="compositionally biased region" description="Polar residues" evidence="1">
    <location>
        <begin position="185"/>
        <end position="198"/>
    </location>
</feature>
<feature type="compositionally biased region" description="Basic and acidic residues" evidence="1">
    <location>
        <begin position="199"/>
        <end position="225"/>
    </location>
</feature>
<evidence type="ECO:0000313" key="2">
    <source>
        <dbReference type="EMBL" id="KAL3511718.1"/>
    </source>
</evidence>
<feature type="compositionally biased region" description="Polar residues" evidence="1">
    <location>
        <begin position="327"/>
        <end position="342"/>
    </location>
</feature>
<feature type="region of interest" description="Disordered" evidence="1">
    <location>
        <begin position="185"/>
        <end position="246"/>
    </location>
</feature>
<reference evidence="2 3" key="1">
    <citation type="submission" date="2024-11" db="EMBL/GenBank/DDBJ databases">
        <title>A near-complete genome assembly of Cinchona calisaya.</title>
        <authorList>
            <person name="Lian D.C."/>
            <person name="Zhao X.W."/>
            <person name="Wei L."/>
        </authorList>
    </citation>
    <scope>NUCLEOTIDE SEQUENCE [LARGE SCALE GENOMIC DNA]</scope>
    <source>
        <tissue evidence="2">Nenye</tissue>
    </source>
</reference>
<keyword evidence="3" id="KW-1185">Reference proteome</keyword>
<feature type="compositionally biased region" description="Basic and acidic residues" evidence="1">
    <location>
        <begin position="1"/>
        <end position="10"/>
    </location>
</feature>
<name>A0ABD2YXR5_9GENT</name>
<sequence>MKAGKDEKQMDPMFPKLHINDADRGGGPRAPPRNKMAVCEQLNVSSQRLSSGSMSMRPLPSCNSSNLVHCQKNGGLSSFCSSPESSHKAERVHSNSSAGMNLSNMYPEFQILKTGDYQAFRGRRPLKMTAEFRLFQPYGFYNSMNSSAKKVGNEDDPRIPYFGQREELLNHGSVEHKMEKEKVISSSLSFSEQYQTSSERQEKEIRRNDVKSREHPRNQAEDNCKVSEMTDDNAKRLHPHPSTGKMVLADAAPSASVAIYRTCESGNRAVVAIHHSNRSSVVNDLSTLHDTCTEMRQQSRSFLVDTAIDENASRNPERHLRKRSFSEMESPSCSGSPTVENNRIPNRHELVNECPKSNDCASSRVGDVERNLAISDNSVGDSKSGLDISPDYVVEVIGPKFFWSVRRTIAHQQRIFGVQIFELHRLIKVQRLIAESPEMLFEDNVVFNKPSVNFSLEKKLQLEKLPEPPALFLKPKVDFPKPKPCLDYASEDAHRKLPIPTYDTEKGHVTPKSALKPYPGPLTSTSFALDARIGPWCFNTPPGNQWLVPVRSPSEGLIYKPYTGPYPPIAGYVAPFYGGCGTMSSTRNGDCVNTAYGFPASNHQDVGVNSRPVEFGRSCFQTYALPMMNTSNSSSAVEQMNPFATVRDINYVVPYRSPCDVTSQKSGIMTDCSRNMPISKGSDFQGSTNTTTTTHDDERKQGDVLSLFPTTPTAQMSQQAVKNHNTEQQIQVIKVVPHNPKSASESAARIFRSIQEERKQYA</sequence>
<evidence type="ECO:0008006" key="4">
    <source>
        <dbReference type="Google" id="ProtNLM"/>
    </source>
</evidence>
<feature type="region of interest" description="Disordered" evidence="1">
    <location>
        <begin position="670"/>
        <end position="701"/>
    </location>
</feature>
<dbReference type="PANTHER" id="PTHR34281">
    <property type="entry name" value="PROTEIN EARLY FLOWERING 3"/>
    <property type="match status" value="1"/>
</dbReference>
<comment type="caution">
    <text evidence="2">The sequence shown here is derived from an EMBL/GenBank/DDBJ whole genome shotgun (WGS) entry which is preliminary data.</text>
</comment>
<evidence type="ECO:0000256" key="1">
    <source>
        <dbReference type="SAM" id="MobiDB-lite"/>
    </source>
</evidence>